<gene>
    <name evidence="1" type="ORF">PBS003_LOCUS5103</name>
</gene>
<dbReference type="Proteomes" id="UP001160483">
    <property type="component" value="Unassembled WGS sequence"/>
</dbReference>
<comment type="caution">
    <text evidence="1">The sequence shown here is derived from an EMBL/GenBank/DDBJ whole genome shotgun (WGS) entry which is preliminary data.</text>
</comment>
<reference evidence="1" key="1">
    <citation type="submission" date="2021-11" db="EMBL/GenBank/DDBJ databases">
        <authorList>
            <person name="Islam A."/>
            <person name="Islam S."/>
            <person name="Flora M.S."/>
            <person name="Rahman M."/>
            <person name="Ziaur R.M."/>
            <person name="Epstein J.H."/>
            <person name="Hassan M."/>
            <person name="Klassen M."/>
            <person name="Woodard K."/>
            <person name="Webb A."/>
            <person name="Webby R.J."/>
            <person name="El Zowalaty M.E."/>
        </authorList>
    </citation>
    <scope>NUCLEOTIDE SEQUENCE</scope>
    <source>
        <strain evidence="1">Pbs3</strain>
    </source>
</reference>
<accession>A0AAU9LE99</accession>
<evidence type="ECO:0000313" key="2">
    <source>
        <dbReference type="Proteomes" id="UP001160483"/>
    </source>
</evidence>
<evidence type="ECO:0000313" key="1">
    <source>
        <dbReference type="EMBL" id="CAH0478406.1"/>
    </source>
</evidence>
<sequence length="120" mass="13426">MSSFVARSIKEVHDLTDSNLRVSEGFIIGRQLKHIMMQTSCTRNVIRTAWAEDDLQCETAIRILESIPREPGYPAVKLSSIVSASIQQTLMDKAKHAVSTDKRRRCPSVCLRLGPISSLQ</sequence>
<dbReference type="EMBL" id="CAKKTJ010000240">
    <property type="protein sequence ID" value="CAH0478406.1"/>
    <property type="molecule type" value="Genomic_DNA"/>
</dbReference>
<dbReference type="AlphaFoldDB" id="A0AAU9LE99"/>
<organism evidence="1 2">
    <name type="scientific">Peronospora belbahrii</name>
    <dbReference type="NCBI Taxonomy" id="622444"/>
    <lineage>
        <taxon>Eukaryota</taxon>
        <taxon>Sar</taxon>
        <taxon>Stramenopiles</taxon>
        <taxon>Oomycota</taxon>
        <taxon>Peronosporomycetes</taxon>
        <taxon>Peronosporales</taxon>
        <taxon>Peronosporaceae</taxon>
        <taxon>Peronospora</taxon>
    </lineage>
</organism>
<name>A0AAU9LE99_9STRA</name>
<proteinExistence type="predicted"/>
<protein>
    <submittedName>
        <fullName evidence="1">Uncharacterized protein</fullName>
    </submittedName>
</protein>